<gene>
    <name evidence="2" type="ORF">DCHRY22_LOCUS2940</name>
</gene>
<name>A0A8J2VZT5_9NEOP</name>
<dbReference type="EMBL" id="CAKASE010000046">
    <property type="protein sequence ID" value="CAG9561430.1"/>
    <property type="molecule type" value="Genomic_DNA"/>
</dbReference>
<keyword evidence="3" id="KW-1185">Reference proteome</keyword>
<feature type="compositionally biased region" description="Basic and acidic residues" evidence="1">
    <location>
        <begin position="63"/>
        <end position="75"/>
    </location>
</feature>
<sequence>MIHVRASFVVTRRRCNTSITRAKPTDCVNARHSLAAPLASSAGGGGRRREDGGRGGTTGDTEYGERGGDRGDRQAGGRGRGSPHAHTYTPSHTSHY</sequence>
<dbReference type="AlphaFoldDB" id="A0A8J2VZT5"/>
<evidence type="ECO:0000313" key="2">
    <source>
        <dbReference type="EMBL" id="CAG9561430.1"/>
    </source>
</evidence>
<organism evidence="2 3">
    <name type="scientific">Danaus chrysippus</name>
    <name type="common">African queen</name>
    <dbReference type="NCBI Taxonomy" id="151541"/>
    <lineage>
        <taxon>Eukaryota</taxon>
        <taxon>Metazoa</taxon>
        <taxon>Ecdysozoa</taxon>
        <taxon>Arthropoda</taxon>
        <taxon>Hexapoda</taxon>
        <taxon>Insecta</taxon>
        <taxon>Pterygota</taxon>
        <taxon>Neoptera</taxon>
        <taxon>Endopterygota</taxon>
        <taxon>Lepidoptera</taxon>
        <taxon>Glossata</taxon>
        <taxon>Ditrysia</taxon>
        <taxon>Papilionoidea</taxon>
        <taxon>Nymphalidae</taxon>
        <taxon>Danainae</taxon>
        <taxon>Danaini</taxon>
        <taxon>Danaina</taxon>
        <taxon>Danaus</taxon>
        <taxon>Anosia</taxon>
    </lineage>
</organism>
<comment type="caution">
    <text evidence="2">The sequence shown here is derived from an EMBL/GenBank/DDBJ whole genome shotgun (WGS) entry which is preliminary data.</text>
</comment>
<feature type="region of interest" description="Disordered" evidence="1">
    <location>
        <begin position="34"/>
        <end position="96"/>
    </location>
</feature>
<evidence type="ECO:0000256" key="1">
    <source>
        <dbReference type="SAM" id="MobiDB-lite"/>
    </source>
</evidence>
<reference evidence="2" key="1">
    <citation type="submission" date="2021-09" db="EMBL/GenBank/DDBJ databases">
        <authorList>
            <person name="Martin H S."/>
        </authorList>
    </citation>
    <scope>NUCLEOTIDE SEQUENCE</scope>
</reference>
<evidence type="ECO:0000313" key="3">
    <source>
        <dbReference type="Proteomes" id="UP000789524"/>
    </source>
</evidence>
<dbReference type="Proteomes" id="UP000789524">
    <property type="component" value="Unassembled WGS sequence"/>
</dbReference>
<protein>
    <submittedName>
        <fullName evidence="2">(African queen) hypothetical protein</fullName>
    </submittedName>
</protein>
<accession>A0A8J2VZT5</accession>
<proteinExistence type="predicted"/>